<sequence>MTKAQVPPMSLVTTNPWSALRRYTDARIALGRAGVSLPTQAQLAFQLAHAQARDAVHLALDPTALRQALAELGHEAVALHSAAADRDTYLQRPDLGRRLDAESRALLLHRLTATQQALVSPQASMLDQAVVERVHDVAFVVADGLSALAICRHAVPFLQALLPRLRDEGWQVAPLTLVSQGRVAVADEVGQLLRARLVVILIGERPGLSSPDSMGLYLTWMPRVGLSDANRNCISNVRPAGLPYDEALHKLHYLMTEARARAVSGVALKDEAPSSAATLALSAPSHFLLPGQPQLDQTG</sequence>
<gene>
    <name evidence="5" type="primary">eutC</name>
    <name evidence="6" type="ORF">C6P61_00855</name>
</gene>
<evidence type="ECO:0000256" key="2">
    <source>
        <dbReference type="ARBA" id="ARBA00023239"/>
    </source>
</evidence>
<keyword evidence="7" id="KW-1185">Reference proteome</keyword>
<accession>A0A2S9KJC3</accession>
<dbReference type="InterPro" id="IPR042255">
    <property type="entry name" value="EutC_N"/>
</dbReference>
<dbReference type="GO" id="GO:0031471">
    <property type="term" value="C:ethanolamine degradation polyhedral organelle"/>
    <property type="evidence" value="ECO:0007669"/>
    <property type="project" value="UniProtKB-UniRule"/>
</dbReference>
<evidence type="ECO:0000256" key="3">
    <source>
        <dbReference type="ARBA" id="ARBA00023285"/>
    </source>
</evidence>
<dbReference type="InterPro" id="IPR042251">
    <property type="entry name" value="EutC_C"/>
</dbReference>
<evidence type="ECO:0000256" key="4">
    <source>
        <dbReference type="ARBA" id="ARBA00024446"/>
    </source>
</evidence>
<comment type="function">
    <text evidence="5">Catalyzes the deamination of various vicinal amino-alcohols to oxo compounds. Allows this organism to utilize ethanolamine as the sole source of nitrogen and carbon in the presence of external vitamin B12.</text>
</comment>
<feature type="binding site" evidence="5">
    <location>
        <position position="204"/>
    </location>
    <ligand>
        <name>adenosylcob(III)alamin</name>
        <dbReference type="ChEBI" id="CHEBI:18408"/>
    </ligand>
</feature>
<evidence type="ECO:0000256" key="1">
    <source>
        <dbReference type="ARBA" id="ARBA00022628"/>
    </source>
</evidence>
<comment type="cofactor">
    <cofactor evidence="5">
        <name>adenosylcob(III)alamin</name>
        <dbReference type="ChEBI" id="CHEBI:18408"/>
    </cofactor>
    <text evidence="5">Binds between the large and small subunits.</text>
</comment>
<dbReference type="EMBL" id="PVLR01000003">
    <property type="protein sequence ID" value="PRD70455.1"/>
    <property type="molecule type" value="Genomic_DNA"/>
</dbReference>
<keyword evidence="2 5" id="KW-0456">Lyase</keyword>
<evidence type="ECO:0000256" key="5">
    <source>
        <dbReference type="HAMAP-Rule" id="MF_00601"/>
    </source>
</evidence>
<keyword evidence="4 5" id="KW-1283">Bacterial microcompartment</keyword>
<reference evidence="6 7" key="1">
    <citation type="submission" date="2018-03" db="EMBL/GenBank/DDBJ databases">
        <title>Comparative genomics illustrates the genes involved in a hyperalkaliphilic mechanisms of Serpentinomonas isolated from highly-alkaline calcium-rich serpentinized springs.</title>
        <authorList>
            <person name="Suzuki S."/>
            <person name="Ishii S."/>
            <person name="Walworth N."/>
            <person name="Bird L."/>
            <person name="Kuenen J.G."/>
            <person name="Nealson K.H."/>
        </authorList>
    </citation>
    <scope>NUCLEOTIDE SEQUENCE [LARGE SCALE GENOMIC DNA]</scope>
    <source>
        <strain evidence="6 7">83</strain>
    </source>
</reference>
<evidence type="ECO:0000313" key="7">
    <source>
        <dbReference type="Proteomes" id="UP000238326"/>
    </source>
</evidence>
<dbReference type="PIRSF" id="PIRSF018982">
    <property type="entry name" value="EutC"/>
    <property type="match status" value="1"/>
</dbReference>
<protein>
    <recommendedName>
        <fullName evidence="5">Ethanolamine ammonia-lyase small subunit</fullName>
        <shortName evidence="5">EAL small subunit</shortName>
        <ecNumber evidence="5">4.3.1.7</ecNumber>
    </recommendedName>
</protein>
<comment type="similarity">
    <text evidence="5">Belongs to the EutC family.</text>
</comment>
<dbReference type="HAMAP" id="MF_00601">
    <property type="entry name" value="EutC"/>
    <property type="match status" value="1"/>
</dbReference>
<dbReference type="GO" id="GO:0008851">
    <property type="term" value="F:ethanolamine ammonia-lyase activity"/>
    <property type="evidence" value="ECO:0007669"/>
    <property type="project" value="UniProtKB-UniRule"/>
</dbReference>
<name>A0A2S9KJC3_9BURK</name>
<comment type="pathway">
    <text evidence="5">Amine and polyamine degradation; ethanolamine degradation.</text>
</comment>
<dbReference type="AlphaFoldDB" id="A0A2S9KJC3"/>
<dbReference type="PANTHER" id="PTHR39330">
    <property type="entry name" value="ETHANOLAMINE AMMONIA-LYASE LIGHT CHAIN"/>
    <property type="match status" value="1"/>
</dbReference>
<comment type="subunit">
    <text evidence="5">The basic unit is a heterodimer which dimerizes to form tetramers. The heterotetramers trimerize; 6 large subunits form a core ring with 6 small subunits projecting outwards.</text>
</comment>
<dbReference type="GO" id="GO:0009350">
    <property type="term" value="C:ethanolamine ammonia-lyase complex"/>
    <property type="evidence" value="ECO:0007669"/>
    <property type="project" value="UniProtKB-UniRule"/>
</dbReference>
<dbReference type="PANTHER" id="PTHR39330:SF1">
    <property type="entry name" value="ETHANOLAMINE AMMONIA-LYASE SMALL SUBUNIT"/>
    <property type="match status" value="1"/>
</dbReference>
<evidence type="ECO:0000313" key="6">
    <source>
        <dbReference type="EMBL" id="PRD70455.1"/>
    </source>
</evidence>
<comment type="catalytic activity">
    <reaction evidence="5">
        <text>ethanolamine = acetaldehyde + NH4(+)</text>
        <dbReference type="Rhea" id="RHEA:15313"/>
        <dbReference type="ChEBI" id="CHEBI:15343"/>
        <dbReference type="ChEBI" id="CHEBI:28938"/>
        <dbReference type="ChEBI" id="CHEBI:57603"/>
        <dbReference type="EC" id="4.3.1.7"/>
    </reaction>
</comment>
<feature type="binding site" evidence="5">
    <location>
        <position position="233"/>
    </location>
    <ligand>
        <name>adenosylcob(III)alamin</name>
        <dbReference type="ChEBI" id="CHEBI:18408"/>
    </ligand>
</feature>
<keyword evidence="1 5" id="KW-0846">Cobalamin</keyword>
<dbReference type="Gene3D" id="3.40.50.11240">
    <property type="entry name" value="Ethanolamine ammonia-lyase light chain (EutC)"/>
    <property type="match status" value="1"/>
</dbReference>
<dbReference type="Proteomes" id="UP000238326">
    <property type="component" value="Unassembled WGS sequence"/>
</dbReference>
<dbReference type="GO" id="GO:0006520">
    <property type="term" value="P:amino acid metabolic process"/>
    <property type="evidence" value="ECO:0007669"/>
    <property type="project" value="InterPro"/>
</dbReference>
<dbReference type="NCBIfam" id="NF003971">
    <property type="entry name" value="PRK05465.1"/>
    <property type="match status" value="1"/>
</dbReference>
<keyword evidence="3 5" id="KW-0170">Cobalt</keyword>
<dbReference type="Pfam" id="PF05985">
    <property type="entry name" value="EutC"/>
    <property type="match status" value="1"/>
</dbReference>
<proteinExistence type="inferred from homology"/>
<dbReference type="InterPro" id="IPR009246">
    <property type="entry name" value="EutC"/>
</dbReference>
<dbReference type="Gene3D" id="1.10.30.40">
    <property type="entry name" value="Ethanolamine ammonia-lyase light chain (EutC), N-terminal domain"/>
    <property type="match status" value="1"/>
</dbReference>
<dbReference type="OrthoDB" id="114248at2"/>
<comment type="subcellular location">
    <subcellularLocation>
        <location evidence="5">Bacterial microcompartment</location>
    </subcellularLocation>
</comment>
<dbReference type="EC" id="4.3.1.7" evidence="5"/>
<dbReference type="UniPathway" id="UPA00560"/>
<organism evidence="6 7">
    <name type="scientific">Malikia spinosa</name>
    <dbReference type="NCBI Taxonomy" id="86180"/>
    <lineage>
        <taxon>Bacteria</taxon>
        <taxon>Pseudomonadati</taxon>
        <taxon>Pseudomonadota</taxon>
        <taxon>Betaproteobacteria</taxon>
        <taxon>Burkholderiales</taxon>
        <taxon>Comamonadaceae</taxon>
        <taxon>Malikia</taxon>
    </lineage>
</organism>
<comment type="caution">
    <text evidence="6">The sequence shown here is derived from an EMBL/GenBank/DDBJ whole genome shotgun (WGS) entry which is preliminary data.</text>
</comment>
<dbReference type="GO" id="GO:0046336">
    <property type="term" value="P:ethanolamine catabolic process"/>
    <property type="evidence" value="ECO:0007669"/>
    <property type="project" value="UniProtKB-UniRule"/>
</dbReference>
<dbReference type="GO" id="GO:0031419">
    <property type="term" value="F:cobalamin binding"/>
    <property type="evidence" value="ECO:0007669"/>
    <property type="project" value="UniProtKB-UniRule"/>
</dbReference>
<feature type="binding site" evidence="5">
    <location>
        <position position="183"/>
    </location>
    <ligand>
        <name>adenosylcob(III)alamin</name>
        <dbReference type="ChEBI" id="CHEBI:18408"/>
    </ligand>
</feature>